<accession>W0RET2</accession>
<reference evidence="2 3" key="1">
    <citation type="journal article" date="2014" name="Genome Announc.">
        <title>Genome Sequence and Methylome of Soil Bacterium Gemmatirosa kalamazoonensis KBS708T, a Member of the Rarely Cultivated Gemmatimonadetes Phylum.</title>
        <authorList>
            <person name="Debruyn J.M."/>
            <person name="Radosevich M."/>
            <person name="Wommack K.E."/>
            <person name="Polson S.W."/>
            <person name="Hauser L.J."/>
            <person name="Fawaz M.N."/>
            <person name="Korlach J."/>
            <person name="Tsai Y.C."/>
        </authorList>
    </citation>
    <scope>NUCLEOTIDE SEQUENCE [LARGE SCALE GENOMIC DNA]</scope>
    <source>
        <strain evidence="2 3">KBS708</strain>
    </source>
</reference>
<dbReference type="EMBL" id="CP007128">
    <property type="protein sequence ID" value="AHG88835.1"/>
    <property type="molecule type" value="Genomic_DNA"/>
</dbReference>
<dbReference type="InParanoid" id="W0RET2"/>
<evidence type="ECO:0000256" key="1">
    <source>
        <dbReference type="SAM" id="Phobius"/>
    </source>
</evidence>
<proteinExistence type="predicted"/>
<evidence type="ECO:0000313" key="3">
    <source>
        <dbReference type="Proteomes" id="UP000019151"/>
    </source>
</evidence>
<gene>
    <name evidence="2" type="ORF">J421_1298</name>
</gene>
<keyword evidence="1" id="KW-0472">Membrane</keyword>
<sequence>MTEPEITEPIARPDVRPEKKRGFARRHWKGLLLSLIVLVPAAVMAVWLTATLAYSYSSGERTGYNQKLSKKGWLCKTWEGELAQSNVPGQAPQLFMYSVRSDSVAQAIEAAAGERVTLQYEQHKGVPTKCFGETEYYVTGVRKAGS</sequence>
<feature type="transmembrane region" description="Helical" evidence="1">
    <location>
        <begin position="30"/>
        <end position="56"/>
    </location>
</feature>
<dbReference type="RefSeq" id="WP_025410362.1">
    <property type="nucleotide sequence ID" value="NZ_CP007128.1"/>
</dbReference>
<keyword evidence="1" id="KW-0812">Transmembrane</keyword>
<keyword evidence="3" id="KW-1185">Reference proteome</keyword>
<dbReference type="HOGENOM" id="CLU_1774739_0_0_0"/>
<dbReference type="PATRIC" id="fig|861299.3.peg.1318"/>
<name>W0RET2_9BACT</name>
<dbReference type="Proteomes" id="UP000019151">
    <property type="component" value="Chromosome"/>
</dbReference>
<dbReference type="AlphaFoldDB" id="W0RET2"/>
<protein>
    <recommendedName>
        <fullName evidence="4">6-phosphogluconate dehydrogenase</fullName>
    </recommendedName>
</protein>
<keyword evidence="1" id="KW-1133">Transmembrane helix</keyword>
<dbReference type="KEGG" id="gba:J421_1298"/>
<evidence type="ECO:0008006" key="4">
    <source>
        <dbReference type="Google" id="ProtNLM"/>
    </source>
</evidence>
<dbReference type="STRING" id="861299.J421_1298"/>
<dbReference type="eggNOG" id="ENOG50314NV">
    <property type="taxonomic scope" value="Bacteria"/>
</dbReference>
<organism evidence="2 3">
    <name type="scientific">Gemmatirosa kalamazoonensis</name>
    <dbReference type="NCBI Taxonomy" id="861299"/>
    <lineage>
        <taxon>Bacteria</taxon>
        <taxon>Pseudomonadati</taxon>
        <taxon>Gemmatimonadota</taxon>
        <taxon>Gemmatimonadia</taxon>
        <taxon>Gemmatimonadales</taxon>
        <taxon>Gemmatimonadaceae</taxon>
        <taxon>Gemmatirosa</taxon>
    </lineage>
</organism>
<evidence type="ECO:0000313" key="2">
    <source>
        <dbReference type="EMBL" id="AHG88835.1"/>
    </source>
</evidence>